<evidence type="ECO:0000313" key="1">
    <source>
        <dbReference type="EMBL" id="MBB5807001.1"/>
    </source>
</evidence>
<gene>
    <name evidence="1" type="ORF">F4560_006769</name>
</gene>
<organism evidence="1 2">
    <name type="scientific">Saccharothrix ecbatanensis</name>
    <dbReference type="NCBI Taxonomy" id="1105145"/>
    <lineage>
        <taxon>Bacteria</taxon>
        <taxon>Bacillati</taxon>
        <taxon>Actinomycetota</taxon>
        <taxon>Actinomycetes</taxon>
        <taxon>Pseudonocardiales</taxon>
        <taxon>Pseudonocardiaceae</taxon>
        <taxon>Saccharothrix</taxon>
    </lineage>
</organism>
<name>A0A7W9HRS1_9PSEU</name>
<dbReference type="EMBL" id="JACHMO010000001">
    <property type="protein sequence ID" value="MBB5807001.1"/>
    <property type="molecule type" value="Genomic_DNA"/>
</dbReference>
<proteinExistence type="predicted"/>
<reference evidence="1 2" key="1">
    <citation type="submission" date="2020-08" db="EMBL/GenBank/DDBJ databases">
        <title>Sequencing the genomes of 1000 actinobacteria strains.</title>
        <authorList>
            <person name="Klenk H.-P."/>
        </authorList>
    </citation>
    <scope>NUCLEOTIDE SEQUENCE [LARGE SCALE GENOMIC DNA]</scope>
    <source>
        <strain evidence="1 2">DSM 45486</strain>
    </source>
</reference>
<dbReference type="Proteomes" id="UP000552097">
    <property type="component" value="Unassembled WGS sequence"/>
</dbReference>
<sequence>MAPLLHETHVLDLGEGKALMRAVHVPHDLGYCATYSTDHLHTCRPPGQSGEVFQRRQVDPPGVRQVDPHAHAHRFAELAQSPETRKAREIEADAEDLYRAQVIERDLINVRRAMRRAGLTPPTNFELDQLDRKDTNR</sequence>
<protein>
    <submittedName>
        <fullName evidence="1">Uncharacterized protein</fullName>
    </submittedName>
</protein>
<accession>A0A7W9HRS1</accession>
<dbReference type="AlphaFoldDB" id="A0A7W9HRS1"/>
<keyword evidence="2" id="KW-1185">Reference proteome</keyword>
<dbReference type="RefSeq" id="WP_221483723.1">
    <property type="nucleotide sequence ID" value="NZ_JACHMO010000001.1"/>
</dbReference>
<evidence type="ECO:0000313" key="2">
    <source>
        <dbReference type="Proteomes" id="UP000552097"/>
    </source>
</evidence>
<comment type="caution">
    <text evidence="1">The sequence shown here is derived from an EMBL/GenBank/DDBJ whole genome shotgun (WGS) entry which is preliminary data.</text>
</comment>